<dbReference type="Proteomes" id="UP000320244">
    <property type="component" value="Unassembled WGS sequence"/>
</dbReference>
<evidence type="ECO:0000256" key="3">
    <source>
        <dbReference type="ARBA" id="ARBA00023163"/>
    </source>
</evidence>
<dbReference type="GO" id="GO:0003700">
    <property type="term" value="F:DNA-binding transcription factor activity"/>
    <property type="evidence" value="ECO:0007669"/>
    <property type="project" value="TreeGrafter"/>
</dbReference>
<comment type="caution">
    <text evidence="6">The sequence shown here is derived from an EMBL/GenBank/DDBJ whole genome shotgun (WGS) entry which is preliminary data.</text>
</comment>
<dbReference type="PROSITE" id="PS51078">
    <property type="entry name" value="ICLR_ED"/>
    <property type="match status" value="1"/>
</dbReference>
<dbReference type="OrthoDB" id="156285at2"/>
<dbReference type="Gene3D" id="3.30.450.40">
    <property type="match status" value="1"/>
</dbReference>
<dbReference type="GO" id="GO:0045892">
    <property type="term" value="P:negative regulation of DNA-templated transcription"/>
    <property type="evidence" value="ECO:0007669"/>
    <property type="project" value="TreeGrafter"/>
</dbReference>
<evidence type="ECO:0000259" key="5">
    <source>
        <dbReference type="PROSITE" id="PS51078"/>
    </source>
</evidence>
<evidence type="ECO:0000256" key="2">
    <source>
        <dbReference type="ARBA" id="ARBA00023125"/>
    </source>
</evidence>
<dbReference type="PROSITE" id="PS51077">
    <property type="entry name" value="HTH_ICLR"/>
    <property type="match status" value="1"/>
</dbReference>
<dbReference type="PANTHER" id="PTHR30136:SF24">
    <property type="entry name" value="HTH-TYPE TRANSCRIPTIONAL REPRESSOR ALLR"/>
    <property type="match status" value="1"/>
</dbReference>
<reference evidence="6 7" key="1">
    <citation type="submission" date="2019-05" db="EMBL/GenBank/DDBJ databases">
        <authorList>
            <person name="Lee S.D."/>
        </authorList>
    </citation>
    <scope>NUCLEOTIDE SEQUENCE [LARGE SCALE GENOMIC DNA]</scope>
    <source>
        <strain evidence="6 7">C5-26</strain>
    </source>
</reference>
<keyword evidence="1" id="KW-0805">Transcription regulation</keyword>
<feature type="domain" description="HTH iclR-type" evidence="4">
    <location>
        <begin position="12"/>
        <end position="73"/>
    </location>
</feature>
<dbReference type="GO" id="GO:0003677">
    <property type="term" value="F:DNA binding"/>
    <property type="evidence" value="ECO:0007669"/>
    <property type="project" value="UniProtKB-KW"/>
</dbReference>
<evidence type="ECO:0000313" key="6">
    <source>
        <dbReference type="EMBL" id="TWP35727.1"/>
    </source>
</evidence>
<dbReference type="InterPro" id="IPR036390">
    <property type="entry name" value="WH_DNA-bd_sf"/>
</dbReference>
<name>A0A563DZR5_9MICO</name>
<dbReference type="AlphaFoldDB" id="A0A563DZR5"/>
<dbReference type="SUPFAM" id="SSF46785">
    <property type="entry name" value="Winged helix' DNA-binding domain"/>
    <property type="match status" value="1"/>
</dbReference>
<gene>
    <name evidence="6" type="ORF">FGL98_13030</name>
</gene>
<organism evidence="6 7">
    <name type="scientific">Leekyejoonella antrihumi</name>
    <dbReference type="NCBI Taxonomy" id="1660198"/>
    <lineage>
        <taxon>Bacteria</taxon>
        <taxon>Bacillati</taxon>
        <taxon>Actinomycetota</taxon>
        <taxon>Actinomycetes</taxon>
        <taxon>Micrococcales</taxon>
        <taxon>Dermacoccaceae</taxon>
        <taxon>Leekyejoonella</taxon>
    </lineage>
</organism>
<accession>A0A563DZR5</accession>
<dbReference type="PANTHER" id="PTHR30136">
    <property type="entry name" value="HELIX-TURN-HELIX TRANSCRIPTIONAL REGULATOR, ICLR FAMILY"/>
    <property type="match status" value="1"/>
</dbReference>
<feature type="domain" description="IclR-ED" evidence="5">
    <location>
        <begin position="74"/>
        <end position="225"/>
    </location>
</feature>
<keyword evidence="2" id="KW-0238">DNA-binding</keyword>
<evidence type="ECO:0000256" key="1">
    <source>
        <dbReference type="ARBA" id="ARBA00023015"/>
    </source>
</evidence>
<dbReference type="SUPFAM" id="SSF55781">
    <property type="entry name" value="GAF domain-like"/>
    <property type="match status" value="1"/>
</dbReference>
<dbReference type="InterPro" id="IPR036388">
    <property type="entry name" value="WH-like_DNA-bd_sf"/>
</dbReference>
<dbReference type="InterPro" id="IPR029016">
    <property type="entry name" value="GAF-like_dom_sf"/>
</dbReference>
<reference evidence="6 7" key="2">
    <citation type="submission" date="2019-08" db="EMBL/GenBank/DDBJ databases">
        <title>Jejuicoccus antrihumi gen. nov., sp. nov., a new member of the family Dermacoccaceae isolated from a cave.</title>
        <authorList>
            <person name="Schumann P."/>
            <person name="Kim I.S."/>
        </authorList>
    </citation>
    <scope>NUCLEOTIDE SEQUENCE [LARGE SCALE GENOMIC DNA]</scope>
    <source>
        <strain evidence="6 7">C5-26</strain>
    </source>
</reference>
<evidence type="ECO:0000313" key="7">
    <source>
        <dbReference type="Proteomes" id="UP000320244"/>
    </source>
</evidence>
<dbReference type="Pfam" id="PF01614">
    <property type="entry name" value="IclR_C"/>
    <property type="match status" value="1"/>
</dbReference>
<dbReference type="RefSeq" id="WP_146317201.1">
    <property type="nucleotide sequence ID" value="NZ_VCQV01000017.1"/>
</dbReference>
<keyword evidence="7" id="KW-1185">Reference proteome</keyword>
<dbReference type="InterPro" id="IPR005471">
    <property type="entry name" value="Tscrpt_reg_IclR_N"/>
</dbReference>
<dbReference type="SMART" id="SM00346">
    <property type="entry name" value="HTH_ICLR"/>
    <property type="match status" value="1"/>
</dbReference>
<sequence length="225" mass="22886">MADERRAGAERSQTLDRGLAVLELLADAPTGLTYTQLAAELGVGRPVVYRLVASLSAKDFVSRRSDGRLTLGMGLTRLASSVLPLLRDAAVPLLRGLADEAGATAHLTVAEGEEALAIAVVEPRWTDLHVSYRVGSRHALHAGAAGRAILAGRRTTAEGTGVSTAYVSTDGELQAGAHGLAAPVLGIPGLEASVGVVCLGAFDDAAVAPKVVACATALAGRLAGH</sequence>
<dbReference type="Pfam" id="PF09339">
    <property type="entry name" value="HTH_IclR"/>
    <property type="match status" value="1"/>
</dbReference>
<dbReference type="InterPro" id="IPR014757">
    <property type="entry name" value="Tscrpt_reg_IclR_C"/>
</dbReference>
<dbReference type="EMBL" id="VCQV01000017">
    <property type="protein sequence ID" value="TWP35727.1"/>
    <property type="molecule type" value="Genomic_DNA"/>
</dbReference>
<proteinExistence type="predicted"/>
<protein>
    <submittedName>
        <fullName evidence="6">IclR family transcriptional regulator</fullName>
    </submittedName>
</protein>
<dbReference type="InterPro" id="IPR050707">
    <property type="entry name" value="HTH_MetabolicPath_Reg"/>
</dbReference>
<evidence type="ECO:0000259" key="4">
    <source>
        <dbReference type="PROSITE" id="PS51077"/>
    </source>
</evidence>
<keyword evidence="3" id="KW-0804">Transcription</keyword>
<dbReference type="Gene3D" id="1.10.10.10">
    <property type="entry name" value="Winged helix-like DNA-binding domain superfamily/Winged helix DNA-binding domain"/>
    <property type="match status" value="1"/>
</dbReference>